<dbReference type="Proteomes" id="UP001596432">
    <property type="component" value="Unassembled WGS sequence"/>
</dbReference>
<keyword evidence="2" id="KW-0808">Transferase</keyword>
<dbReference type="SUPFAM" id="SSF53335">
    <property type="entry name" value="S-adenosyl-L-methionine-dependent methyltransferases"/>
    <property type="match status" value="1"/>
</dbReference>
<feature type="domain" description="Methyltransferase" evidence="1">
    <location>
        <begin position="53"/>
        <end position="145"/>
    </location>
</feature>
<organism evidence="2 3">
    <name type="scientific">Halosimplex aquaticum</name>
    <dbReference type="NCBI Taxonomy" id="3026162"/>
    <lineage>
        <taxon>Archaea</taxon>
        <taxon>Methanobacteriati</taxon>
        <taxon>Methanobacteriota</taxon>
        <taxon>Stenosarchaea group</taxon>
        <taxon>Halobacteria</taxon>
        <taxon>Halobacteriales</taxon>
        <taxon>Haloarculaceae</taxon>
        <taxon>Halosimplex</taxon>
    </lineage>
</organism>
<protein>
    <submittedName>
        <fullName evidence="2">Class I SAM-dependent methyltransferase</fullName>
    </submittedName>
</protein>
<evidence type="ECO:0000313" key="3">
    <source>
        <dbReference type="Proteomes" id="UP001596432"/>
    </source>
</evidence>
<dbReference type="GO" id="GO:0032259">
    <property type="term" value="P:methylation"/>
    <property type="evidence" value="ECO:0007669"/>
    <property type="project" value="UniProtKB-KW"/>
</dbReference>
<keyword evidence="2" id="KW-0489">Methyltransferase</keyword>
<name>A0ABD5XZV0_9EURY</name>
<sequence length="235" mass="26939">MSDATHDDTIDWHSFWTEADETDRADAGPSAHHATDAVADFIAETRVPDAFADVGCGPGHAAFAVAERYPETEVVGYDAAEPVLEENRDRARERGVENVAFERAVLPAFDPDREFDVVFSYFTLCYVADIERALRELYDAVAPGGYLVFNYQNRLARAHWRRMAENPEQFLGEDSQFDADRFEERFRLLLDGENLLSYDRIHDALGTWPQSVWSVVEKPDTRWAWRHHPLVYVPK</sequence>
<dbReference type="InterPro" id="IPR029063">
    <property type="entry name" value="SAM-dependent_MTases_sf"/>
</dbReference>
<evidence type="ECO:0000259" key="1">
    <source>
        <dbReference type="Pfam" id="PF13649"/>
    </source>
</evidence>
<dbReference type="RefSeq" id="WP_274321758.1">
    <property type="nucleotide sequence ID" value="NZ_CP118158.1"/>
</dbReference>
<comment type="caution">
    <text evidence="2">The sequence shown here is derived from an EMBL/GenBank/DDBJ whole genome shotgun (WGS) entry which is preliminary data.</text>
</comment>
<dbReference type="PANTHER" id="PTHR43591:SF24">
    <property type="entry name" value="2-METHOXY-6-POLYPRENYL-1,4-BENZOQUINOL METHYLASE, MITOCHONDRIAL"/>
    <property type="match status" value="1"/>
</dbReference>
<dbReference type="CDD" id="cd02440">
    <property type="entry name" value="AdoMet_MTases"/>
    <property type="match status" value="1"/>
</dbReference>
<dbReference type="Pfam" id="PF13649">
    <property type="entry name" value="Methyltransf_25"/>
    <property type="match status" value="1"/>
</dbReference>
<proteinExistence type="predicted"/>
<dbReference type="Gene3D" id="3.40.50.150">
    <property type="entry name" value="Vaccinia Virus protein VP39"/>
    <property type="match status" value="1"/>
</dbReference>
<accession>A0ABD5XZV0</accession>
<reference evidence="2 3" key="1">
    <citation type="journal article" date="2019" name="Int. J. Syst. Evol. Microbiol.">
        <title>The Global Catalogue of Microorganisms (GCM) 10K type strain sequencing project: providing services to taxonomists for standard genome sequencing and annotation.</title>
        <authorList>
            <consortium name="The Broad Institute Genomics Platform"/>
            <consortium name="The Broad Institute Genome Sequencing Center for Infectious Disease"/>
            <person name="Wu L."/>
            <person name="Ma J."/>
        </authorList>
    </citation>
    <scope>NUCLEOTIDE SEQUENCE [LARGE SCALE GENOMIC DNA]</scope>
    <source>
        <strain evidence="2 3">XZYJT29</strain>
    </source>
</reference>
<gene>
    <name evidence="2" type="ORF">ACFQMA_12645</name>
</gene>
<dbReference type="InterPro" id="IPR041698">
    <property type="entry name" value="Methyltransf_25"/>
</dbReference>
<keyword evidence="3" id="KW-1185">Reference proteome</keyword>
<dbReference type="EMBL" id="JBHTAS010000001">
    <property type="protein sequence ID" value="MFC7140663.1"/>
    <property type="molecule type" value="Genomic_DNA"/>
</dbReference>
<dbReference type="GeneID" id="78820969"/>
<evidence type="ECO:0000313" key="2">
    <source>
        <dbReference type="EMBL" id="MFC7140663.1"/>
    </source>
</evidence>
<dbReference type="AlphaFoldDB" id="A0ABD5XZV0"/>
<dbReference type="PANTHER" id="PTHR43591">
    <property type="entry name" value="METHYLTRANSFERASE"/>
    <property type="match status" value="1"/>
</dbReference>
<dbReference type="GO" id="GO:0008168">
    <property type="term" value="F:methyltransferase activity"/>
    <property type="evidence" value="ECO:0007669"/>
    <property type="project" value="UniProtKB-KW"/>
</dbReference>